<dbReference type="Proteomes" id="UP000184080">
    <property type="component" value="Unassembled WGS sequence"/>
</dbReference>
<dbReference type="STRING" id="1121298.SAMN05444401_2683"/>
<proteinExistence type="predicted"/>
<dbReference type="EMBL" id="FQZO01000004">
    <property type="protein sequence ID" value="SHJ30574.1"/>
    <property type="molecule type" value="Genomic_DNA"/>
</dbReference>
<feature type="transmembrane region" description="Helical" evidence="1">
    <location>
        <begin position="23"/>
        <end position="49"/>
    </location>
</feature>
<dbReference type="AlphaFoldDB" id="A0A1M6I7Y5"/>
<evidence type="ECO:0000313" key="3">
    <source>
        <dbReference type="Proteomes" id="UP000184080"/>
    </source>
</evidence>
<accession>A0A1M6I7Y5</accession>
<evidence type="ECO:0000313" key="2">
    <source>
        <dbReference type="EMBL" id="SHJ30574.1"/>
    </source>
</evidence>
<dbReference type="InterPro" id="IPR007813">
    <property type="entry name" value="PilN"/>
</dbReference>
<gene>
    <name evidence="2" type="ORF">SAMN05444401_2683</name>
</gene>
<organism evidence="2 3">
    <name type="scientific">Clostridium amylolyticum</name>
    <dbReference type="NCBI Taxonomy" id="1121298"/>
    <lineage>
        <taxon>Bacteria</taxon>
        <taxon>Bacillati</taxon>
        <taxon>Bacillota</taxon>
        <taxon>Clostridia</taxon>
        <taxon>Eubacteriales</taxon>
        <taxon>Clostridiaceae</taxon>
        <taxon>Clostridium</taxon>
    </lineage>
</organism>
<name>A0A1M6I7Y5_9CLOT</name>
<protein>
    <submittedName>
        <fullName evidence="2">Type IV pilus assembly protein PilN</fullName>
    </submittedName>
</protein>
<keyword evidence="1" id="KW-0812">Transmembrane</keyword>
<dbReference type="OrthoDB" id="1707667at2"/>
<keyword evidence="3" id="KW-1185">Reference proteome</keyword>
<dbReference type="Pfam" id="PF05137">
    <property type="entry name" value="PilN"/>
    <property type="match status" value="1"/>
</dbReference>
<sequence length="192" mass="21891">MRDFNFFQPYLGIEKESKNKKHYVWGLAILMSSFILISLIWNSISIFMLKGDIAKLGSELKTPEIQENYNKTTVLFKRHELLTKYNNEIDVIYTAIKGREIVNSNMIKSLSDSLPKDVYFKNLVVDGQAISINAVSKSRINIGEFQHNVKNLNFIKEAHVSNINSSSEGNAQGEYSFSIKCTLKDVDVNESK</sequence>
<keyword evidence="1" id="KW-1133">Transmembrane helix</keyword>
<keyword evidence="1" id="KW-0472">Membrane</keyword>
<reference evidence="2 3" key="1">
    <citation type="submission" date="2016-11" db="EMBL/GenBank/DDBJ databases">
        <authorList>
            <person name="Jaros S."/>
            <person name="Januszkiewicz K."/>
            <person name="Wedrychowicz H."/>
        </authorList>
    </citation>
    <scope>NUCLEOTIDE SEQUENCE [LARGE SCALE GENOMIC DNA]</scope>
    <source>
        <strain evidence="2 3">DSM 21864</strain>
    </source>
</reference>
<evidence type="ECO:0000256" key="1">
    <source>
        <dbReference type="SAM" id="Phobius"/>
    </source>
</evidence>
<dbReference type="RefSeq" id="WP_073007492.1">
    <property type="nucleotide sequence ID" value="NZ_FQZO01000004.1"/>
</dbReference>